<dbReference type="OrthoDB" id="9786803at2"/>
<dbReference type="PANTHER" id="PTHR40072">
    <property type="entry name" value="MOLYBDOPTERIN-GUANINE DINUCLEOTIDE BIOSYNTHESIS ADAPTER PROTEIN-RELATED"/>
    <property type="match status" value="1"/>
</dbReference>
<sequence length="156" mass="17876">MKTLQVTGFKNTGKTTLILDFVKFLKSHGQTVAIIKRHHSAESVNPSTDTGKFFEAGADYTALNMPGYSVMMEQPEKPLTVQLQRYQNEGVDFVLVEGFKNENYSKIILTYSFTDGDTDINEIGLTNVLNRFDMRYDKEKAEQWFKEWSNLSNENV</sequence>
<dbReference type="PANTHER" id="PTHR40072:SF1">
    <property type="entry name" value="MOLYBDOPTERIN-GUANINE DINUCLEOTIDE BIOSYNTHESIS ADAPTER PROTEIN"/>
    <property type="match status" value="1"/>
</dbReference>
<dbReference type="GO" id="GO:0005525">
    <property type="term" value="F:GTP binding"/>
    <property type="evidence" value="ECO:0007669"/>
    <property type="project" value="InterPro"/>
</dbReference>
<accession>A0A1G9CGP4</accession>
<feature type="domain" description="Molybdopterin-guanine dinucleotide biosynthesis protein B (MobB)" evidence="1">
    <location>
        <begin position="4"/>
        <end position="110"/>
    </location>
</feature>
<dbReference type="Gene3D" id="3.40.50.300">
    <property type="entry name" value="P-loop containing nucleotide triphosphate hydrolases"/>
    <property type="match status" value="1"/>
</dbReference>
<evidence type="ECO:0000259" key="1">
    <source>
        <dbReference type="Pfam" id="PF03205"/>
    </source>
</evidence>
<name>A0A1G9CGP4_9STAP</name>
<dbReference type="GO" id="GO:0006777">
    <property type="term" value="P:Mo-molybdopterin cofactor biosynthetic process"/>
    <property type="evidence" value="ECO:0007669"/>
    <property type="project" value="InterPro"/>
</dbReference>
<dbReference type="EMBL" id="JAGGKN010000001">
    <property type="protein sequence ID" value="MBP1951053.1"/>
    <property type="molecule type" value="Genomic_DNA"/>
</dbReference>
<dbReference type="SUPFAM" id="SSF52540">
    <property type="entry name" value="P-loop containing nucleoside triphosphate hydrolases"/>
    <property type="match status" value="1"/>
</dbReference>
<evidence type="ECO:0000313" key="2">
    <source>
        <dbReference type="EMBL" id="MBP1951053.1"/>
    </source>
</evidence>
<dbReference type="InterPro" id="IPR052539">
    <property type="entry name" value="MGD_biosynthesis_adapter"/>
</dbReference>
<gene>
    <name evidence="2" type="ORF">J2Z27_000079</name>
    <name evidence="3" type="ORF">SAMN05216187_109110</name>
</gene>
<proteinExistence type="predicted"/>
<dbReference type="Pfam" id="PF03205">
    <property type="entry name" value="MobB"/>
    <property type="match status" value="1"/>
</dbReference>
<dbReference type="InterPro" id="IPR027417">
    <property type="entry name" value="P-loop_NTPase"/>
</dbReference>
<reference evidence="2 5" key="3">
    <citation type="submission" date="2021-03" db="EMBL/GenBank/DDBJ databases">
        <title>Genomic Encyclopedia of Type Strains, Phase IV (KMG-IV): sequencing the most valuable type-strain genomes for metagenomic binning, comparative biology and taxonomic classification.</title>
        <authorList>
            <person name="Goeker M."/>
        </authorList>
    </citation>
    <scope>NUCLEOTIDE SEQUENCE [LARGE SCALE GENOMIC DNA]</scope>
    <source>
        <strain evidence="2 5">DSM 22420</strain>
    </source>
</reference>
<reference evidence="4" key="1">
    <citation type="submission" date="2016-10" db="EMBL/GenBank/DDBJ databases">
        <authorList>
            <person name="Varghese N."/>
            <person name="Submissions S."/>
        </authorList>
    </citation>
    <scope>NUCLEOTIDE SEQUENCE [LARGE SCALE GENOMIC DNA]</scope>
    <source>
        <strain evidence="4">CGMCC 1.8911</strain>
    </source>
</reference>
<dbReference type="STRING" id="586411.SAMN05216187_109110"/>
<organism evidence="3 4">
    <name type="scientific">Jeotgalicoccus aerolatus</name>
    <dbReference type="NCBI Taxonomy" id="709510"/>
    <lineage>
        <taxon>Bacteria</taxon>
        <taxon>Bacillati</taxon>
        <taxon>Bacillota</taxon>
        <taxon>Bacilli</taxon>
        <taxon>Bacillales</taxon>
        <taxon>Staphylococcaceae</taxon>
        <taxon>Jeotgalicoccus</taxon>
    </lineage>
</organism>
<dbReference type="NCBIfam" id="TIGR00176">
    <property type="entry name" value="mobB"/>
    <property type="match status" value="1"/>
</dbReference>
<dbReference type="Proteomes" id="UP001519348">
    <property type="component" value="Unassembled WGS sequence"/>
</dbReference>
<dbReference type="Proteomes" id="UP000242700">
    <property type="component" value="Unassembled WGS sequence"/>
</dbReference>
<dbReference type="AlphaFoldDB" id="A0A1G9CGP4"/>
<evidence type="ECO:0000313" key="3">
    <source>
        <dbReference type="EMBL" id="SDK50674.1"/>
    </source>
</evidence>
<protein>
    <submittedName>
        <fullName evidence="3">Molybdopterin-guanine dinucleotide biosynthesis protein B</fullName>
    </submittedName>
</protein>
<dbReference type="InterPro" id="IPR004435">
    <property type="entry name" value="MobB_dom"/>
</dbReference>
<evidence type="ECO:0000313" key="5">
    <source>
        <dbReference type="Proteomes" id="UP001519348"/>
    </source>
</evidence>
<evidence type="ECO:0000313" key="4">
    <source>
        <dbReference type="Proteomes" id="UP000242700"/>
    </source>
</evidence>
<dbReference type="RefSeq" id="WP_092598855.1">
    <property type="nucleotide sequence ID" value="NZ_BMCN01000001.1"/>
</dbReference>
<reference evidence="3" key="2">
    <citation type="submission" date="2016-10" db="EMBL/GenBank/DDBJ databases">
        <authorList>
            <person name="de Groot N.N."/>
        </authorList>
    </citation>
    <scope>NUCLEOTIDE SEQUENCE [LARGE SCALE GENOMIC DNA]</scope>
    <source>
        <strain evidence="3">CGMCC 1.8911</strain>
    </source>
</reference>
<keyword evidence="5" id="KW-1185">Reference proteome</keyword>
<dbReference type="EMBL" id="FNFI01000009">
    <property type="protein sequence ID" value="SDK50674.1"/>
    <property type="molecule type" value="Genomic_DNA"/>
</dbReference>